<name>A0ABW9EGV8_9BURK</name>
<evidence type="ECO:0000256" key="1">
    <source>
        <dbReference type="ARBA" id="ARBA00006484"/>
    </source>
</evidence>
<dbReference type="RefSeq" id="WP_408154156.1">
    <property type="nucleotide sequence ID" value="NZ_JAQQCL010000013.1"/>
</dbReference>
<comment type="similarity">
    <text evidence="1">Belongs to the short-chain dehydrogenases/reductases (SDR) family.</text>
</comment>
<evidence type="ECO:0000313" key="5">
    <source>
        <dbReference type="Proteomes" id="UP001629392"/>
    </source>
</evidence>
<keyword evidence="5" id="KW-1185">Reference proteome</keyword>
<evidence type="ECO:0000313" key="4">
    <source>
        <dbReference type="EMBL" id="MFM0718269.1"/>
    </source>
</evidence>
<sequence length="250" mass="25952">MSKLQGKVAVVTGGNSGIGLAIAKRFVAEGAFVYITGRRQSELDNAVASIGSQAKAVQGDVANLDDIDRLYAKIRDEKGGIDIIVANAGIVGPQPLEETTAETFDKVFAVNVRGVLFTVKQALPLMNDRGAVIVISSMATAKGIPGYSAYSATKAAVRSFVRTWTAELKSRHIRVNAISPGPIDTPIMDSQAPNPEAADKLRTSFAAAVPLGRLGQPDEIAAAALFLASDEASYVAGVDLPVDGGVTAIG</sequence>
<gene>
    <name evidence="4" type="ORF">PQQ73_18225</name>
</gene>
<evidence type="ECO:0000259" key="3">
    <source>
        <dbReference type="SMART" id="SM00822"/>
    </source>
</evidence>
<proteinExistence type="inferred from homology"/>
<reference evidence="4 5" key="1">
    <citation type="journal article" date="2024" name="Chem. Sci.">
        <title>Discovery of megapolipeptins by genome mining of a Burkholderiales bacteria collection.</title>
        <authorList>
            <person name="Paulo B.S."/>
            <person name="Recchia M.J.J."/>
            <person name="Lee S."/>
            <person name="Fergusson C.H."/>
            <person name="Romanowski S.B."/>
            <person name="Hernandez A."/>
            <person name="Krull N."/>
            <person name="Liu D.Y."/>
            <person name="Cavanagh H."/>
            <person name="Bos A."/>
            <person name="Gray C.A."/>
            <person name="Murphy B.T."/>
            <person name="Linington R.G."/>
            <person name="Eustaquio A.S."/>
        </authorList>
    </citation>
    <scope>NUCLEOTIDE SEQUENCE [LARGE SCALE GENOMIC DNA]</scope>
    <source>
        <strain evidence="4 5">RL17-350-BIC-E</strain>
    </source>
</reference>
<dbReference type="InterPro" id="IPR036291">
    <property type="entry name" value="NAD(P)-bd_dom_sf"/>
</dbReference>
<dbReference type="PRINTS" id="PR00081">
    <property type="entry name" value="GDHRDH"/>
</dbReference>
<dbReference type="EMBL" id="JAQQCL010000013">
    <property type="protein sequence ID" value="MFM0718269.1"/>
    <property type="molecule type" value="Genomic_DNA"/>
</dbReference>
<dbReference type="PRINTS" id="PR00080">
    <property type="entry name" value="SDRFAMILY"/>
</dbReference>
<dbReference type="InterPro" id="IPR002347">
    <property type="entry name" value="SDR_fam"/>
</dbReference>
<accession>A0ABW9EGV8</accession>
<dbReference type="PANTHER" id="PTHR43669">
    <property type="entry name" value="5-KETO-D-GLUCONATE 5-REDUCTASE"/>
    <property type="match status" value="1"/>
</dbReference>
<organism evidence="4 5">
    <name type="scientific">Paraburkholderia strydomiana</name>
    <dbReference type="NCBI Taxonomy" id="1245417"/>
    <lineage>
        <taxon>Bacteria</taxon>
        <taxon>Pseudomonadati</taxon>
        <taxon>Pseudomonadota</taxon>
        <taxon>Betaproteobacteria</taxon>
        <taxon>Burkholderiales</taxon>
        <taxon>Burkholderiaceae</taxon>
        <taxon>Paraburkholderia</taxon>
    </lineage>
</organism>
<protein>
    <submittedName>
        <fullName evidence="4">Glucose 1-dehydrogenase</fullName>
        <ecNumber evidence="4">1.1.1.47</ecNumber>
    </submittedName>
</protein>
<dbReference type="Pfam" id="PF13561">
    <property type="entry name" value="adh_short_C2"/>
    <property type="match status" value="1"/>
</dbReference>
<comment type="caution">
    <text evidence="4">The sequence shown here is derived from an EMBL/GenBank/DDBJ whole genome shotgun (WGS) entry which is preliminary data.</text>
</comment>
<dbReference type="PANTHER" id="PTHR43669:SF3">
    <property type="entry name" value="ALCOHOL DEHYDROGENASE, PUTATIVE (AFU_ORTHOLOGUE AFUA_3G03445)-RELATED"/>
    <property type="match status" value="1"/>
</dbReference>
<dbReference type="GO" id="GO:0047936">
    <property type="term" value="F:glucose 1-dehydrogenase [NAD(P)+] activity"/>
    <property type="evidence" value="ECO:0007669"/>
    <property type="project" value="UniProtKB-EC"/>
</dbReference>
<dbReference type="CDD" id="cd05233">
    <property type="entry name" value="SDR_c"/>
    <property type="match status" value="1"/>
</dbReference>
<feature type="domain" description="Ketoreductase" evidence="3">
    <location>
        <begin position="7"/>
        <end position="181"/>
    </location>
</feature>
<keyword evidence="2 4" id="KW-0560">Oxidoreductase</keyword>
<evidence type="ECO:0000256" key="2">
    <source>
        <dbReference type="ARBA" id="ARBA00023002"/>
    </source>
</evidence>
<dbReference type="SUPFAM" id="SSF51735">
    <property type="entry name" value="NAD(P)-binding Rossmann-fold domains"/>
    <property type="match status" value="1"/>
</dbReference>
<dbReference type="Gene3D" id="3.40.50.720">
    <property type="entry name" value="NAD(P)-binding Rossmann-like Domain"/>
    <property type="match status" value="1"/>
</dbReference>
<dbReference type="SMART" id="SM00822">
    <property type="entry name" value="PKS_KR"/>
    <property type="match status" value="1"/>
</dbReference>
<dbReference type="Proteomes" id="UP001629392">
    <property type="component" value="Unassembled WGS sequence"/>
</dbReference>
<dbReference type="EC" id="1.1.1.47" evidence="4"/>
<dbReference type="InterPro" id="IPR057326">
    <property type="entry name" value="KR_dom"/>
</dbReference>
<dbReference type="NCBIfam" id="NF005559">
    <property type="entry name" value="PRK07231.1"/>
    <property type="match status" value="1"/>
</dbReference>